<feature type="transmembrane region" description="Helical" evidence="6">
    <location>
        <begin position="7"/>
        <end position="25"/>
    </location>
</feature>
<evidence type="ECO:0000256" key="3">
    <source>
        <dbReference type="ARBA" id="ARBA00022989"/>
    </source>
</evidence>
<feature type="transmembrane region" description="Helical" evidence="6">
    <location>
        <begin position="31"/>
        <end position="50"/>
    </location>
</feature>
<feature type="transmembrane region" description="Helical" evidence="6">
    <location>
        <begin position="62"/>
        <end position="80"/>
    </location>
</feature>
<feature type="transmembrane region" description="Helical" evidence="6">
    <location>
        <begin position="86"/>
        <end position="105"/>
    </location>
</feature>
<evidence type="ECO:0000256" key="4">
    <source>
        <dbReference type="ARBA" id="ARBA00023136"/>
    </source>
</evidence>
<dbReference type="AlphaFoldDB" id="A0A1G1VCN3"/>
<comment type="caution">
    <text evidence="8">The sequence shown here is derived from an EMBL/GenBank/DDBJ whole genome shotgun (WGS) entry which is preliminary data.</text>
</comment>
<dbReference type="Pfam" id="PF13432">
    <property type="entry name" value="TPR_16"/>
    <property type="match status" value="1"/>
</dbReference>
<name>A0A1G1VCN3_9BACT</name>
<dbReference type="SUPFAM" id="SSF48452">
    <property type="entry name" value="TPR-like"/>
    <property type="match status" value="1"/>
</dbReference>
<keyword evidence="5" id="KW-0802">TPR repeat</keyword>
<dbReference type="InterPro" id="IPR011990">
    <property type="entry name" value="TPR-like_helical_dom_sf"/>
</dbReference>
<feature type="transmembrane region" description="Helical" evidence="6">
    <location>
        <begin position="357"/>
        <end position="376"/>
    </location>
</feature>
<reference evidence="8 9" key="1">
    <citation type="journal article" date="2016" name="Nat. Commun.">
        <title>Thousands of microbial genomes shed light on interconnected biogeochemical processes in an aquifer system.</title>
        <authorList>
            <person name="Anantharaman K."/>
            <person name="Brown C.T."/>
            <person name="Hug L.A."/>
            <person name="Sharon I."/>
            <person name="Castelle C.J."/>
            <person name="Probst A.J."/>
            <person name="Thomas B.C."/>
            <person name="Singh A."/>
            <person name="Wilkins M.J."/>
            <person name="Karaoz U."/>
            <person name="Brodie E.L."/>
            <person name="Williams K.H."/>
            <person name="Hubbard S.S."/>
            <person name="Banfield J.F."/>
        </authorList>
    </citation>
    <scope>NUCLEOTIDE SEQUENCE [LARGE SCALE GENOMIC DNA]</scope>
</reference>
<evidence type="ECO:0000256" key="2">
    <source>
        <dbReference type="ARBA" id="ARBA00022692"/>
    </source>
</evidence>
<dbReference type="Pfam" id="PF13181">
    <property type="entry name" value="TPR_8"/>
    <property type="match status" value="1"/>
</dbReference>
<dbReference type="InterPro" id="IPR051533">
    <property type="entry name" value="WaaL-like"/>
</dbReference>
<keyword evidence="4 6" id="KW-0472">Membrane</keyword>
<evidence type="ECO:0000313" key="8">
    <source>
        <dbReference type="EMBL" id="OGY13150.1"/>
    </source>
</evidence>
<dbReference type="PANTHER" id="PTHR37422">
    <property type="entry name" value="TEICHURONIC ACID BIOSYNTHESIS PROTEIN TUAE"/>
    <property type="match status" value="1"/>
</dbReference>
<keyword evidence="3 6" id="KW-1133">Transmembrane helix</keyword>
<keyword evidence="2 6" id="KW-0812">Transmembrane</keyword>
<dbReference type="Pfam" id="PF04932">
    <property type="entry name" value="Wzy_C"/>
    <property type="match status" value="1"/>
</dbReference>
<accession>A0A1G1VCN3</accession>
<feature type="domain" description="O-antigen ligase-related" evidence="7">
    <location>
        <begin position="192"/>
        <end position="334"/>
    </location>
</feature>
<dbReference type="EMBL" id="MHCC01000019">
    <property type="protein sequence ID" value="OGY13150.1"/>
    <property type="molecule type" value="Genomic_DNA"/>
</dbReference>
<evidence type="ECO:0000259" key="7">
    <source>
        <dbReference type="Pfam" id="PF04932"/>
    </source>
</evidence>
<dbReference type="SMART" id="SM00028">
    <property type="entry name" value="TPR"/>
    <property type="match status" value="4"/>
</dbReference>
<organism evidence="8 9">
    <name type="scientific">Candidatus Blackburnbacteria bacterium RIFCSPLOWO2_01_FULL_40_20</name>
    <dbReference type="NCBI Taxonomy" id="1797519"/>
    <lineage>
        <taxon>Bacteria</taxon>
        <taxon>Candidatus Blackburniibacteriota</taxon>
    </lineage>
</organism>
<dbReference type="PROSITE" id="PS50005">
    <property type="entry name" value="TPR"/>
    <property type="match status" value="1"/>
</dbReference>
<feature type="transmembrane region" description="Helical" evidence="6">
    <location>
        <begin position="382"/>
        <end position="400"/>
    </location>
</feature>
<dbReference type="Proteomes" id="UP000178659">
    <property type="component" value="Unassembled WGS sequence"/>
</dbReference>
<gene>
    <name evidence="8" type="ORF">A3A77_03220</name>
</gene>
<feature type="transmembrane region" description="Helical" evidence="6">
    <location>
        <begin position="412"/>
        <end position="432"/>
    </location>
</feature>
<feature type="transmembrane region" description="Helical" evidence="6">
    <location>
        <begin position="155"/>
        <end position="174"/>
    </location>
</feature>
<proteinExistence type="predicted"/>
<dbReference type="InterPro" id="IPR019734">
    <property type="entry name" value="TPR_rpt"/>
</dbReference>
<protein>
    <recommendedName>
        <fullName evidence="7">O-antigen ligase-related domain-containing protein</fullName>
    </recommendedName>
</protein>
<evidence type="ECO:0000256" key="6">
    <source>
        <dbReference type="SAM" id="Phobius"/>
    </source>
</evidence>
<feature type="transmembrane region" description="Helical" evidence="6">
    <location>
        <begin position="229"/>
        <end position="250"/>
    </location>
</feature>
<dbReference type="Gene3D" id="1.25.40.10">
    <property type="entry name" value="Tetratricopeptide repeat domain"/>
    <property type="match status" value="1"/>
</dbReference>
<feature type="transmembrane region" description="Helical" evidence="6">
    <location>
        <begin position="117"/>
        <end position="135"/>
    </location>
</feature>
<sequence>MFNRSKFYLFLGLIILLSSFFLFSLREVLIGTSYSSILLSIFSSALLAIMLLKNKSIKIPRYLSFVLLFFVTWFLISTFFSREIGLSVWSFIRFFSYFVLFVSIYNFVNKNGHAQKVLLCGIVIVSLAVLLTNYFSFVVDGDLNSGKPFSGSFFWYNQMAGFLLFIIPMLLNLFLNIKNMFLKSIFFALTGFSVFLMILTTSRAGWISLAISLLFFALLSIREIKKTHVFALVGLFAVLGSLVIFQPHLFKRAVDLPKELFSGTRTASSNLRLASWNAALKMVDDRPIMGVGPGTYGAVFRNYQKIPWIYSRNAHNYFLEIAAETGLPGALSFISIIGFATYLVIKERKTLFNQQKHPLLLGVTTALVGTSFHSLFDVDWSRVTLFSLFWVFLAVFFANTSISVKEIKIKRLGISLVLIPLLLAASSVYLLIAESSYSWAKSNFSDGFIDESSKLVDRVVAMNPLDTRYLLLQGEIRYAQKTPTEAQKSFEKITLLYPHFPDSYFELGLMKYKTGDYPKAVDWISKSIDVNPYVNPAPHLTLAQAYLKLNEQDNAEKVLERAINDYFPLNSYYRDFEYLYDAAGIKSQLADLYFQLADVRLEKGKEEDAKKIIEIVEKEFNPLPSQLRRYKEKVGMSP</sequence>
<dbReference type="GO" id="GO:0016020">
    <property type="term" value="C:membrane"/>
    <property type="evidence" value="ECO:0007669"/>
    <property type="project" value="UniProtKB-SubCell"/>
</dbReference>
<feature type="transmembrane region" description="Helical" evidence="6">
    <location>
        <begin position="326"/>
        <end position="345"/>
    </location>
</feature>
<feature type="transmembrane region" description="Helical" evidence="6">
    <location>
        <begin position="181"/>
        <end position="199"/>
    </location>
</feature>
<feature type="repeat" description="TPR" evidence="5">
    <location>
        <begin position="501"/>
        <end position="534"/>
    </location>
</feature>
<evidence type="ECO:0000256" key="5">
    <source>
        <dbReference type="PROSITE-ProRule" id="PRU00339"/>
    </source>
</evidence>
<dbReference type="InterPro" id="IPR007016">
    <property type="entry name" value="O-antigen_ligase-rel_domated"/>
</dbReference>
<evidence type="ECO:0000256" key="1">
    <source>
        <dbReference type="ARBA" id="ARBA00004141"/>
    </source>
</evidence>
<feature type="transmembrane region" description="Helical" evidence="6">
    <location>
        <begin position="205"/>
        <end position="222"/>
    </location>
</feature>
<dbReference type="PANTHER" id="PTHR37422:SF23">
    <property type="entry name" value="TEICHURONIC ACID BIOSYNTHESIS PROTEIN TUAE"/>
    <property type="match status" value="1"/>
</dbReference>
<evidence type="ECO:0000313" key="9">
    <source>
        <dbReference type="Proteomes" id="UP000178659"/>
    </source>
</evidence>
<comment type="subcellular location">
    <subcellularLocation>
        <location evidence="1">Membrane</location>
        <topology evidence="1">Multi-pass membrane protein</topology>
    </subcellularLocation>
</comment>